<sequence>MGGAELVAQPEGNLARFLFTDPIARPPDDRRLRELIAERLVVLHPGRSAVARDQVRILTSLAASRTPVARTAP</sequence>
<proteinExistence type="predicted"/>
<comment type="caution">
    <text evidence="1">The sequence shown here is derived from an EMBL/GenBank/DDBJ whole genome shotgun (WGS) entry which is preliminary data.</text>
</comment>
<dbReference type="EMBL" id="JACBZS010000001">
    <property type="protein sequence ID" value="NYI71508.1"/>
    <property type="molecule type" value="Genomic_DNA"/>
</dbReference>
<gene>
    <name evidence="1" type="ORF">GGQ54_002068</name>
</gene>
<keyword evidence="2" id="KW-1185">Reference proteome</keyword>
<accession>A0A7Z0ILE5</accession>
<dbReference type="AlphaFoldDB" id="A0A7Z0ILE5"/>
<evidence type="ECO:0000313" key="2">
    <source>
        <dbReference type="Proteomes" id="UP000527616"/>
    </source>
</evidence>
<reference evidence="1 2" key="1">
    <citation type="submission" date="2020-07" db="EMBL/GenBank/DDBJ databases">
        <title>Sequencing the genomes of 1000 actinobacteria strains.</title>
        <authorList>
            <person name="Klenk H.-P."/>
        </authorList>
    </citation>
    <scope>NUCLEOTIDE SEQUENCE [LARGE SCALE GENOMIC DNA]</scope>
    <source>
        <strain evidence="1 2">DSM 103164</strain>
    </source>
</reference>
<evidence type="ECO:0000313" key="1">
    <source>
        <dbReference type="EMBL" id="NYI71508.1"/>
    </source>
</evidence>
<dbReference type="RefSeq" id="WP_179445321.1">
    <property type="nucleotide sequence ID" value="NZ_JACBZS010000001.1"/>
</dbReference>
<dbReference type="Proteomes" id="UP000527616">
    <property type="component" value="Unassembled WGS sequence"/>
</dbReference>
<protein>
    <submittedName>
        <fullName evidence="1">Uncharacterized protein</fullName>
    </submittedName>
</protein>
<name>A0A7Z0ILE5_9ACTN</name>
<organism evidence="1 2">
    <name type="scientific">Naumannella cuiyingiana</name>
    <dbReference type="NCBI Taxonomy" id="1347891"/>
    <lineage>
        <taxon>Bacteria</taxon>
        <taxon>Bacillati</taxon>
        <taxon>Actinomycetota</taxon>
        <taxon>Actinomycetes</taxon>
        <taxon>Propionibacteriales</taxon>
        <taxon>Propionibacteriaceae</taxon>
        <taxon>Naumannella</taxon>
    </lineage>
</organism>